<comment type="caution">
    <text evidence="1">The sequence shown here is derived from an EMBL/GenBank/DDBJ whole genome shotgun (WGS) entry which is preliminary data.</text>
</comment>
<organism evidence="1 2">
    <name type="scientific">Natronolimnohabitans innermongolicus JCM 12255</name>
    <dbReference type="NCBI Taxonomy" id="1227499"/>
    <lineage>
        <taxon>Archaea</taxon>
        <taxon>Methanobacteriati</taxon>
        <taxon>Methanobacteriota</taxon>
        <taxon>Stenosarchaea group</taxon>
        <taxon>Halobacteria</taxon>
        <taxon>Halobacteriales</taxon>
        <taxon>Natrialbaceae</taxon>
        <taxon>Natronolimnohabitans</taxon>
    </lineage>
</organism>
<gene>
    <name evidence="1" type="ORF">C493_07479</name>
</gene>
<accession>L9X7F7</accession>
<proteinExistence type="predicted"/>
<evidence type="ECO:0000313" key="1">
    <source>
        <dbReference type="EMBL" id="ELY57714.1"/>
    </source>
</evidence>
<dbReference type="eggNOG" id="arCOG04505">
    <property type="taxonomic scope" value="Archaea"/>
</dbReference>
<dbReference type="AlphaFoldDB" id="L9X7F7"/>
<dbReference type="STRING" id="1227499.C493_07479"/>
<reference evidence="1 2" key="1">
    <citation type="journal article" date="2014" name="PLoS Genet.">
        <title>Phylogenetically driven sequencing of extremely halophilic archaea reveals strategies for static and dynamic osmo-response.</title>
        <authorList>
            <person name="Becker E.A."/>
            <person name="Seitzer P.M."/>
            <person name="Tritt A."/>
            <person name="Larsen D."/>
            <person name="Krusor M."/>
            <person name="Yao A.I."/>
            <person name="Wu D."/>
            <person name="Madern D."/>
            <person name="Eisen J.A."/>
            <person name="Darling A.E."/>
            <person name="Facciotti M.T."/>
        </authorList>
    </citation>
    <scope>NUCLEOTIDE SEQUENCE [LARGE SCALE GENOMIC DNA]</scope>
    <source>
        <strain evidence="1 2">JCM 12255</strain>
    </source>
</reference>
<evidence type="ECO:0000313" key="2">
    <source>
        <dbReference type="Proteomes" id="UP000011602"/>
    </source>
</evidence>
<dbReference type="EMBL" id="AOHZ01000040">
    <property type="protein sequence ID" value="ELY57714.1"/>
    <property type="molecule type" value="Genomic_DNA"/>
</dbReference>
<evidence type="ECO:0008006" key="3">
    <source>
        <dbReference type="Google" id="ProtNLM"/>
    </source>
</evidence>
<dbReference type="InterPro" id="IPR058289">
    <property type="entry name" value="DUF7983"/>
</dbReference>
<dbReference type="RefSeq" id="WP_007258797.1">
    <property type="nucleotide sequence ID" value="NZ_AOHZ01000040.1"/>
</dbReference>
<keyword evidence="2" id="KW-1185">Reference proteome</keyword>
<dbReference type="OrthoDB" id="247969at2157"/>
<dbReference type="Pfam" id="PF25943">
    <property type="entry name" value="DUF7983"/>
    <property type="match status" value="1"/>
</dbReference>
<dbReference type="Proteomes" id="UP000011602">
    <property type="component" value="Unassembled WGS sequence"/>
</dbReference>
<dbReference type="PATRIC" id="fig|1227499.3.peg.1504"/>
<sequence>MNDEHWADLREQCEALEPGAQLLTPVSDRPFRIGATASDRIVVRFADSDEERPLWREQFGVFDEQLEGQAMAIGDLQPGVEPYATVLTLTDAYAVEDDAIVATDDATGGDGESSFLVPAADARTPPERVHDDALLLAHLVEHLEIDDHRDLESLDTGSLTDYYVLASDVQRGADGLRSTARDELLERLGPDQQLHGRFGTVRRTVRERRRPKDDETILAALDERGIPREWVLGVDTDKLDVVCSVTDLEEDAVYDVDESVYVQKTDVDEDEKFERLRGLADRLDALEDADGEALAEELEAIEDRLEEALTAG</sequence>
<name>L9X7F7_9EURY</name>
<protein>
    <recommendedName>
        <fullName evidence="3">DUF2800 domain-containing protein</fullName>
    </recommendedName>
</protein>